<organism evidence="2 3">
    <name type="scientific">Rhizobium rhizogenes NBRC 13257</name>
    <dbReference type="NCBI Taxonomy" id="1220581"/>
    <lineage>
        <taxon>Bacteria</taxon>
        <taxon>Pseudomonadati</taxon>
        <taxon>Pseudomonadota</taxon>
        <taxon>Alphaproteobacteria</taxon>
        <taxon>Hyphomicrobiales</taxon>
        <taxon>Rhizobiaceae</taxon>
        <taxon>Rhizobium/Agrobacterium group</taxon>
        <taxon>Rhizobium</taxon>
    </lineage>
</organism>
<dbReference type="EMBL" id="BAYX01000001">
    <property type="protein sequence ID" value="GAJ91258.1"/>
    <property type="molecule type" value="Genomic_DNA"/>
</dbReference>
<evidence type="ECO:0000313" key="2">
    <source>
        <dbReference type="EMBL" id="GAJ91258.1"/>
    </source>
</evidence>
<dbReference type="PANTHER" id="PTHR36302">
    <property type="entry name" value="BLR7088 PROTEIN"/>
    <property type="match status" value="1"/>
</dbReference>
<comment type="caution">
    <text evidence="2">The sequence shown here is derived from an EMBL/GenBank/DDBJ whole genome shotgun (WGS) entry which is preliminary data.</text>
</comment>
<dbReference type="SUPFAM" id="SSF110087">
    <property type="entry name" value="DR1885-like metal-binding protein"/>
    <property type="match status" value="1"/>
</dbReference>
<dbReference type="AlphaFoldDB" id="A0AA87U6A1"/>
<proteinExistence type="predicted"/>
<feature type="signal peptide" evidence="1">
    <location>
        <begin position="1"/>
        <end position="26"/>
    </location>
</feature>
<dbReference type="InterPro" id="IPR007410">
    <property type="entry name" value="LpqE-like"/>
</dbReference>
<dbReference type="InterPro" id="IPR036182">
    <property type="entry name" value="PCuAC_sf"/>
</dbReference>
<dbReference type="PANTHER" id="PTHR36302:SF1">
    <property type="entry name" value="COPPER CHAPERONE PCU(A)C"/>
    <property type="match status" value="1"/>
</dbReference>
<feature type="chain" id="PRO_5041742180" description="Copper chaperone PCu(A)C" evidence="1">
    <location>
        <begin position="27"/>
        <end position="176"/>
    </location>
</feature>
<evidence type="ECO:0000256" key="1">
    <source>
        <dbReference type="SAM" id="SignalP"/>
    </source>
</evidence>
<keyword evidence="1" id="KW-0732">Signal</keyword>
<dbReference type="Gene3D" id="2.60.40.1890">
    <property type="entry name" value="PCu(A)C copper chaperone"/>
    <property type="match status" value="1"/>
</dbReference>
<name>A0AA87U6A1_RHIRH</name>
<dbReference type="InterPro" id="IPR058248">
    <property type="entry name" value="Lxx211020-like"/>
</dbReference>
<sequence>MMNRNYAVALLISASVLWFSTTAVMAQQSSSSMQGMHMDAGKAPAGSATAKLGDLDISGGYVRAMLPGQPVGGGYITIHNGGKSDDKLTSVTSSQAGKVELHQMKMEGEVMKMREVKEGIAIPAGATVTLSASSMHMMFKQVKTPFKQGGTVPVMLMFEKAGMVDITLPVVAPNAN</sequence>
<accession>A0AA87U6A1</accession>
<dbReference type="Proteomes" id="UP000026941">
    <property type="component" value="Unassembled WGS sequence"/>
</dbReference>
<evidence type="ECO:0000313" key="3">
    <source>
        <dbReference type="Proteomes" id="UP000026941"/>
    </source>
</evidence>
<evidence type="ECO:0008006" key="4">
    <source>
        <dbReference type="Google" id="ProtNLM"/>
    </source>
</evidence>
<reference evidence="2 3" key="1">
    <citation type="submission" date="2014-05" db="EMBL/GenBank/DDBJ databases">
        <title>Whole genome shotgun sequence of Rhizobium rhizogenes NBRC 13257.</title>
        <authorList>
            <person name="Katano-Makiyama Y."/>
            <person name="Hosoyama A."/>
            <person name="Hashimoto M."/>
            <person name="Hosoyama Y."/>
            <person name="Noguchi M."/>
            <person name="Tsuchikane K."/>
            <person name="Kimura A."/>
            <person name="Ohji S."/>
            <person name="Ichikawa N."/>
            <person name="Yamazoe A."/>
            <person name="Fujita N."/>
        </authorList>
    </citation>
    <scope>NUCLEOTIDE SEQUENCE [LARGE SCALE GENOMIC DNA]</scope>
    <source>
        <strain evidence="2 3">NBRC 13257</strain>
    </source>
</reference>
<protein>
    <recommendedName>
        <fullName evidence="4">Copper chaperone PCu(A)C</fullName>
    </recommendedName>
</protein>
<gene>
    <name evidence="2" type="ORF">RRH01S_01_07320</name>
</gene>
<dbReference type="Pfam" id="PF04314">
    <property type="entry name" value="PCuAC"/>
    <property type="match status" value="1"/>
</dbReference>